<dbReference type="GeneID" id="67513269"/>
<feature type="compositionally biased region" description="Basic residues" evidence="1">
    <location>
        <begin position="34"/>
        <end position="55"/>
    </location>
</feature>
<evidence type="ECO:0008006" key="4">
    <source>
        <dbReference type="Google" id="ProtNLM"/>
    </source>
</evidence>
<dbReference type="AlphaFoldDB" id="A0AB38YWT0"/>
<dbReference type="EMBL" id="CP134206">
    <property type="protein sequence ID" value="WND05830.1"/>
    <property type="molecule type" value="Genomic_DNA"/>
</dbReference>
<reference evidence="2" key="1">
    <citation type="submission" date="2023-09" db="EMBL/GenBank/DDBJ databases">
        <title>Acinetobacter soli.</title>
        <authorList>
            <person name="Kim B."/>
            <person name="Kim D."/>
            <person name="Park D."/>
        </authorList>
    </citation>
    <scope>NUCLEOTIDE SEQUENCE</scope>
    <source>
        <strain evidence="2">2023.05</strain>
    </source>
</reference>
<gene>
    <name evidence="2" type="ORF">RHP80_01265</name>
</gene>
<evidence type="ECO:0000256" key="1">
    <source>
        <dbReference type="SAM" id="MobiDB-lite"/>
    </source>
</evidence>
<name>A0AB38YWT0_9GAMM</name>
<dbReference type="Proteomes" id="UP001256400">
    <property type="component" value="Chromosome"/>
</dbReference>
<feature type="region of interest" description="Disordered" evidence="1">
    <location>
        <begin position="1"/>
        <end position="55"/>
    </location>
</feature>
<dbReference type="RefSeq" id="WP_004934934.1">
    <property type="nucleotide sequence ID" value="NZ_BBNM01000006.1"/>
</dbReference>
<protein>
    <recommendedName>
        <fullName evidence="4">Ribosome alternative rescue factor ArfA</fullName>
    </recommendedName>
</protein>
<evidence type="ECO:0000313" key="3">
    <source>
        <dbReference type="Proteomes" id="UP001256400"/>
    </source>
</evidence>
<proteinExistence type="predicted"/>
<evidence type="ECO:0000313" key="2">
    <source>
        <dbReference type="EMBL" id="WND05830.1"/>
    </source>
</evidence>
<organism evidence="2 3">
    <name type="scientific">Acinetobacter soli</name>
    <dbReference type="NCBI Taxonomy" id="487316"/>
    <lineage>
        <taxon>Bacteria</taxon>
        <taxon>Pseudomonadati</taxon>
        <taxon>Pseudomonadota</taxon>
        <taxon>Gammaproteobacteria</taxon>
        <taxon>Moraxellales</taxon>
        <taxon>Moraxellaceae</taxon>
        <taxon>Acinetobacter</taxon>
    </lineage>
</organism>
<accession>A0AB38YWT0</accession>
<sequence length="55" mass="6504">MKLKAASKIQARNKVALSPLLQKGGLHETEQPRTQHRRDRKQSKQWLKHGHYNEF</sequence>